<reference evidence="1 2" key="1">
    <citation type="submission" date="2020-08" db="EMBL/GenBank/DDBJ databases">
        <title>Genomic Encyclopedia of Type Strains, Phase IV (KMG-IV): sequencing the most valuable type-strain genomes for metagenomic binning, comparative biology and taxonomic classification.</title>
        <authorList>
            <person name="Goeker M."/>
        </authorList>
    </citation>
    <scope>NUCLEOTIDE SEQUENCE [LARGE SCALE GENOMIC DNA]</scope>
    <source>
        <strain evidence="1 2">DSM 11099</strain>
    </source>
</reference>
<gene>
    <name evidence="1" type="ORF">HNR59_003972</name>
</gene>
<dbReference type="GO" id="GO:0016787">
    <property type="term" value="F:hydrolase activity"/>
    <property type="evidence" value="ECO:0007669"/>
    <property type="project" value="UniProtKB-KW"/>
</dbReference>
<proteinExistence type="predicted"/>
<comment type="caution">
    <text evidence="1">The sequence shown here is derived from an EMBL/GenBank/DDBJ whole genome shotgun (WGS) entry which is preliminary data.</text>
</comment>
<dbReference type="Proteomes" id="UP000533306">
    <property type="component" value="Unassembled WGS sequence"/>
</dbReference>
<evidence type="ECO:0000313" key="1">
    <source>
        <dbReference type="EMBL" id="MBB6014577.1"/>
    </source>
</evidence>
<evidence type="ECO:0000313" key="2">
    <source>
        <dbReference type="Proteomes" id="UP000533306"/>
    </source>
</evidence>
<keyword evidence="2" id="KW-1185">Reference proteome</keyword>
<dbReference type="AlphaFoldDB" id="A0A7W9S5P4"/>
<organism evidence="1 2">
    <name type="scientific">Aquamicrobium lusatiense</name>
    <dbReference type="NCBI Taxonomy" id="89772"/>
    <lineage>
        <taxon>Bacteria</taxon>
        <taxon>Pseudomonadati</taxon>
        <taxon>Pseudomonadota</taxon>
        <taxon>Alphaproteobacteria</taxon>
        <taxon>Hyphomicrobiales</taxon>
        <taxon>Phyllobacteriaceae</taxon>
        <taxon>Aquamicrobium</taxon>
    </lineage>
</organism>
<dbReference type="RefSeq" id="WP_183832835.1">
    <property type="nucleotide sequence ID" value="NZ_JACHEU010000006.1"/>
</dbReference>
<accession>A0A7W9S5P4</accession>
<keyword evidence="1" id="KW-0378">Hydrolase</keyword>
<sequence>MIRKEDTATNVVLGNSMGALIGPLLTNYEDKVNGLILSAGSMGLPNRSPG</sequence>
<name>A0A7W9S5P4_9HYPH</name>
<dbReference type="EMBL" id="JACHEU010000006">
    <property type="protein sequence ID" value="MBB6014577.1"/>
    <property type="molecule type" value="Genomic_DNA"/>
</dbReference>
<protein>
    <submittedName>
        <fullName evidence="1">Alpha-beta hydrolase superfamily lysophospholipase</fullName>
    </submittedName>
</protein>